<evidence type="ECO:0000259" key="3">
    <source>
        <dbReference type="SMART" id="SM00507"/>
    </source>
</evidence>
<comment type="caution">
    <text evidence="4">The sequence shown here is derived from an EMBL/GenBank/DDBJ whole genome shotgun (WGS) entry which is preliminary data.</text>
</comment>
<feature type="region of interest" description="Disordered" evidence="1">
    <location>
        <begin position="1"/>
        <end position="23"/>
    </location>
</feature>
<evidence type="ECO:0008006" key="5">
    <source>
        <dbReference type="Google" id="ProtNLM"/>
    </source>
</evidence>
<feature type="domain" description="Nuclease associated modular" evidence="2">
    <location>
        <begin position="9"/>
        <end position="25"/>
    </location>
</feature>
<dbReference type="Pfam" id="PF07460">
    <property type="entry name" value="NUMOD3"/>
    <property type="match status" value="2"/>
</dbReference>
<dbReference type="EMBL" id="LAZR01000711">
    <property type="protein sequence ID" value="KKN59912.1"/>
    <property type="molecule type" value="Genomic_DNA"/>
</dbReference>
<evidence type="ECO:0000259" key="2">
    <source>
        <dbReference type="SMART" id="SM00496"/>
    </source>
</evidence>
<feature type="compositionally biased region" description="Basic residues" evidence="1">
    <location>
        <begin position="1"/>
        <end position="11"/>
    </location>
</feature>
<proteinExistence type="predicted"/>
<dbReference type="SMART" id="SM00496">
    <property type="entry name" value="IENR2"/>
    <property type="match status" value="2"/>
</dbReference>
<dbReference type="CDD" id="cd00085">
    <property type="entry name" value="HNHc"/>
    <property type="match status" value="1"/>
</dbReference>
<dbReference type="Gene3D" id="1.10.30.50">
    <property type="match status" value="1"/>
</dbReference>
<gene>
    <name evidence="4" type="ORF">LCGC14_0537370</name>
</gene>
<feature type="domain" description="Nuclease associated modular" evidence="2">
    <location>
        <begin position="26"/>
        <end position="42"/>
    </location>
</feature>
<dbReference type="InterPro" id="IPR003611">
    <property type="entry name" value="NUMOD3"/>
</dbReference>
<dbReference type="InterPro" id="IPR003615">
    <property type="entry name" value="HNH_nuc"/>
</dbReference>
<dbReference type="GO" id="GO:0003677">
    <property type="term" value="F:DNA binding"/>
    <property type="evidence" value="ECO:0007669"/>
    <property type="project" value="InterPro"/>
</dbReference>
<feature type="domain" description="HNH nuclease" evidence="3">
    <location>
        <begin position="156"/>
        <end position="207"/>
    </location>
</feature>
<accession>A0A0F9SCA4</accession>
<evidence type="ECO:0000313" key="4">
    <source>
        <dbReference type="EMBL" id="KKN59912.1"/>
    </source>
</evidence>
<protein>
    <recommendedName>
        <fullName evidence="5">HNH nuclease domain-containing protein</fullName>
    </recommendedName>
</protein>
<dbReference type="SMART" id="SM00507">
    <property type="entry name" value="HNHc"/>
    <property type="match status" value="1"/>
</dbReference>
<organism evidence="4">
    <name type="scientific">marine sediment metagenome</name>
    <dbReference type="NCBI Taxonomy" id="412755"/>
    <lineage>
        <taxon>unclassified sequences</taxon>
        <taxon>metagenomes</taxon>
        <taxon>ecological metagenomes</taxon>
    </lineage>
</organism>
<sequence>MSNRVHHWTGKKHSEETKRKMSLSALKRSSSKEYIKKLSEAHRGSKSHSWKGGVSKLGLPLYDTYACQLWADETRCVFKDNLKLVEDKCTKCRKWFIPTIDAVQNRMKFLNEKITSECRFYCSEECKENCEVFGQYKYPKGYKKLNDYYTKSELDVWRKEVLKRAGYLCEYCGEKANISHHVKPKKLEPFFVLDPDYGMACCKECHNKYGHRDECSTRFLASKICA</sequence>
<reference evidence="4" key="1">
    <citation type="journal article" date="2015" name="Nature">
        <title>Complex archaea that bridge the gap between prokaryotes and eukaryotes.</title>
        <authorList>
            <person name="Spang A."/>
            <person name="Saw J.H."/>
            <person name="Jorgensen S.L."/>
            <person name="Zaremba-Niedzwiedzka K."/>
            <person name="Martijn J."/>
            <person name="Lind A.E."/>
            <person name="van Eijk R."/>
            <person name="Schleper C."/>
            <person name="Guy L."/>
            <person name="Ettema T.J."/>
        </authorList>
    </citation>
    <scope>NUCLEOTIDE SEQUENCE</scope>
</reference>
<name>A0A0F9SCA4_9ZZZZ</name>
<dbReference type="AlphaFoldDB" id="A0A0F9SCA4"/>
<evidence type="ECO:0000256" key="1">
    <source>
        <dbReference type="SAM" id="MobiDB-lite"/>
    </source>
</evidence>